<organism evidence="3 4">
    <name type="scientific">Caenorhabditis remanei</name>
    <name type="common">Caenorhabditis vulgaris</name>
    <dbReference type="NCBI Taxonomy" id="31234"/>
    <lineage>
        <taxon>Eukaryota</taxon>
        <taxon>Metazoa</taxon>
        <taxon>Ecdysozoa</taxon>
        <taxon>Nematoda</taxon>
        <taxon>Chromadorea</taxon>
        <taxon>Rhabditida</taxon>
        <taxon>Rhabditina</taxon>
        <taxon>Rhabditomorpha</taxon>
        <taxon>Rhabditoidea</taxon>
        <taxon>Rhabditidae</taxon>
        <taxon>Peloderinae</taxon>
        <taxon>Caenorhabditis</taxon>
    </lineage>
</organism>
<dbReference type="AlphaFoldDB" id="A0A6A5GMX9"/>
<evidence type="ECO:0000256" key="1">
    <source>
        <dbReference type="SAM" id="MobiDB-lite"/>
    </source>
</evidence>
<dbReference type="Proteomes" id="UP000483820">
    <property type="component" value="Chromosome IV"/>
</dbReference>
<evidence type="ECO:0000256" key="2">
    <source>
        <dbReference type="SAM" id="SignalP"/>
    </source>
</evidence>
<dbReference type="RefSeq" id="XP_053583646.1">
    <property type="nucleotide sequence ID" value="XM_053728874.1"/>
</dbReference>
<reference evidence="3 4" key="1">
    <citation type="submission" date="2019-12" db="EMBL/GenBank/DDBJ databases">
        <title>Chromosome-level assembly of the Caenorhabditis remanei genome.</title>
        <authorList>
            <person name="Teterina A.A."/>
            <person name="Willis J.H."/>
            <person name="Phillips P.C."/>
        </authorList>
    </citation>
    <scope>NUCLEOTIDE SEQUENCE [LARGE SCALE GENOMIC DNA]</scope>
    <source>
        <strain evidence="3 4">PX506</strain>
        <tissue evidence="3">Whole organism</tissue>
    </source>
</reference>
<name>A0A6A5GMX9_CAERE</name>
<feature type="region of interest" description="Disordered" evidence="1">
    <location>
        <begin position="164"/>
        <end position="188"/>
    </location>
</feature>
<sequence length="188" mass="21460">MKLLVVFGVFFIFCAQIVNSTPISEQDKKEAIEFFNRQRNNFAKVVPVANMNEIVYDAALEDKYPICEHAKKLQKQDWRVELFTHLGFSASPDYAGIYTPEEAEELAKETGEKTFRDEKWFLNPPHTRLACYYFEKPCTKEDLNGMCIFGGSENVPPMRGLIKGEPGSKCPNGKSEKWENMCKPSSPS</sequence>
<dbReference type="InterPro" id="IPR035940">
    <property type="entry name" value="CAP_sf"/>
</dbReference>
<feature type="signal peptide" evidence="2">
    <location>
        <begin position="1"/>
        <end position="20"/>
    </location>
</feature>
<evidence type="ECO:0000313" key="4">
    <source>
        <dbReference type="Proteomes" id="UP000483820"/>
    </source>
</evidence>
<accession>A0A6A5GMX9</accession>
<keyword evidence="2" id="KW-0732">Signal</keyword>
<dbReference type="EMBL" id="WUAV01000004">
    <property type="protein sequence ID" value="KAF1755699.1"/>
    <property type="molecule type" value="Genomic_DNA"/>
</dbReference>
<proteinExistence type="predicted"/>
<gene>
    <name evidence="3" type="ORF">GCK72_012149</name>
</gene>
<protein>
    <submittedName>
        <fullName evidence="3">Uncharacterized protein</fullName>
    </submittedName>
</protein>
<dbReference type="GeneID" id="78775356"/>
<comment type="caution">
    <text evidence="3">The sequence shown here is derived from an EMBL/GenBank/DDBJ whole genome shotgun (WGS) entry which is preliminary data.</text>
</comment>
<dbReference type="CTD" id="78775356"/>
<dbReference type="KEGG" id="crq:GCK72_012149"/>
<dbReference type="Gene3D" id="3.40.33.10">
    <property type="entry name" value="CAP"/>
    <property type="match status" value="1"/>
</dbReference>
<evidence type="ECO:0000313" key="3">
    <source>
        <dbReference type="EMBL" id="KAF1755699.1"/>
    </source>
</evidence>
<feature type="chain" id="PRO_5025417230" evidence="2">
    <location>
        <begin position="21"/>
        <end position="188"/>
    </location>
</feature>